<feature type="domain" description="N-acetylmuramoyl-L-alanine amidase" evidence="6">
    <location>
        <begin position="6"/>
        <end position="143"/>
    </location>
</feature>
<dbReference type="CDD" id="cd06583">
    <property type="entry name" value="PGRP"/>
    <property type="match status" value="1"/>
</dbReference>
<evidence type="ECO:0000256" key="2">
    <source>
        <dbReference type="ARBA" id="ARBA00007553"/>
    </source>
</evidence>
<evidence type="ECO:0000256" key="1">
    <source>
        <dbReference type="ARBA" id="ARBA00001561"/>
    </source>
</evidence>
<proteinExistence type="inferred from homology"/>
<dbReference type="GO" id="GO:0019867">
    <property type="term" value="C:outer membrane"/>
    <property type="evidence" value="ECO:0007669"/>
    <property type="project" value="TreeGrafter"/>
</dbReference>
<organism evidence="7 8">
    <name type="scientific">Aliidongia dinghuensis</name>
    <dbReference type="NCBI Taxonomy" id="1867774"/>
    <lineage>
        <taxon>Bacteria</taxon>
        <taxon>Pseudomonadati</taxon>
        <taxon>Pseudomonadota</taxon>
        <taxon>Alphaproteobacteria</taxon>
        <taxon>Rhodospirillales</taxon>
        <taxon>Dongiaceae</taxon>
        <taxon>Aliidongia</taxon>
    </lineage>
</organism>
<dbReference type="EMBL" id="BMJQ01000005">
    <property type="protein sequence ID" value="GGF17525.1"/>
    <property type="molecule type" value="Genomic_DNA"/>
</dbReference>
<comment type="similarity">
    <text evidence="2">Belongs to the N-acetylmuramoyl-L-alanine amidase 2 family.</text>
</comment>
<evidence type="ECO:0000256" key="3">
    <source>
        <dbReference type="ARBA" id="ARBA00011901"/>
    </source>
</evidence>
<reference evidence="7" key="2">
    <citation type="submission" date="2020-09" db="EMBL/GenBank/DDBJ databases">
        <authorList>
            <person name="Sun Q."/>
            <person name="Zhou Y."/>
        </authorList>
    </citation>
    <scope>NUCLEOTIDE SEQUENCE</scope>
    <source>
        <strain evidence="7">CGMCC 1.15725</strain>
    </source>
</reference>
<dbReference type="InterPro" id="IPR002502">
    <property type="entry name" value="Amidase_domain"/>
</dbReference>
<dbReference type="GO" id="GO:0009254">
    <property type="term" value="P:peptidoglycan turnover"/>
    <property type="evidence" value="ECO:0007669"/>
    <property type="project" value="TreeGrafter"/>
</dbReference>
<dbReference type="Gene3D" id="3.40.80.10">
    <property type="entry name" value="Peptidoglycan recognition protein-like"/>
    <property type="match status" value="1"/>
</dbReference>
<dbReference type="PANTHER" id="PTHR30417:SF1">
    <property type="entry name" value="N-ACETYLMURAMOYL-L-ALANINE AMIDASE AMID"/>
    <property type="match status" value="1"/>
</dbReference>
<dbReference type="Pfam" id="PF01510">
    <property type="entry name" value="Amidase_2"/>
    <property type="match status" value="1"/>
</dbReference>
<dbReference type="PANTHER" id="PTHR30417">
    <property type="entry name" value="N-ACETYLMURAMOYL-L-ALANINE AMIDASE AMID"/>
    <property type="match status" value="1"/>
</dbReference>
<dbReference type="InterPro" id="IPR036505">
    <property type="entry name" value="Amidase/PGRP_sf"/>
</dbReference>
<sequence length="221" mass="24121">MKIIERPSPNFEPRSAPVDILLLHYTGMATAEAALERLSDPVARVSCHWLIDEDGTVYRMVDETMRAWHAGLSFWAGERDVNGHSIGIELVNPGHEWGYRPFPPAQMAALAELAAGILARHAIQSTRVLGHSDVAPERKQDPGELFDWAWLAARGIGLWPAADAPAMPVTAEAGLLAIGYEAATPATVTAFQRRYRPGRIDGVIDPETARRVGQVAFAHCV</sequence>
<protein>
    <recommendedName>
        <fullName evidence="3">N-acetylmuramoyl-L-alanine amidase</fullName>
        <ecNumber evidence="3">3.5.1.28</ecNumber>
    </recommendedName>
</protein>
<keyword evidence="4" id="KW-0378">Hydrolase</keyword>
<dbReference type="InterPro" id="IPR036365">
    <property type="entry name" value="PGBD-like_sf"/>
</dbReference>
<dbReference type="GO" id="GO:0008745">
    <property type="term" value="F:N-acetylmuramoyl-L-alanine amidase activity"/>
    <property type="evidence" value="ECO:0007669"/>
    <property type="project" value="UniProtKB-EC"/>
</dbReference>
<dbReference type="SUPFAM" id="SSF55846">
    <property type="entry name" value="N-acetylmuramoyl-L-alanine amidase-like"/>
    <property type="match status" value="1"/>
</dbReference>
<keyword evidence="5" id="KW-0961">Cell wall biogenesis/degradation</keyword>
<evidence type="ECO:0000256" key="5">
    <source>
        <dbReference type="ARBA" id="ARBA00023316"/>
    </source>
</evidence>
<dbReference type="SUPFAM" id="SSF47090">
    <property type="entry name" value="PGBD-like"/>
    <property type="match status" value="1"/>
</dbReference>
<comment type="caution">
    <text evidence="7">The sequence shown here is derived from an EMBL/GenBank/DDBJ whole genome shotgun (WGS) entry which is preliminary data.</text>
</comment>
<keyword evidence="8" id="KW-1185">Reference proteome</keyword>
<dbReference type="InterPro" id="IPR051206">
    <property type="entry name" value="NAMLAA_amidase_2"/>
</dbReference>
<dbReference type="EC" id="3.5.1.28" evidence="3"/>
<dbReference type="AlphaFoldDB" id="A0A8J2YUE0"/>
<name>A0A8J2YUE0_9PROT</name>
<reference evidence="7" key="1">
    <citation type="journal article" date="2014" name="Int. J. Syst. Evol. Microbiol.">
        <title>Complete genome sequence of Corynebacterium casei LMG S-19264T (=DSM 44701T), isolated from a smear-ripened cheese.</title>
        <authorList>
            <consortium name="US DOE Joint Genome Institute (JGI-PGF)"/>
            <person name="Walter F."/>
            <person name="Albersmeier A."/>
            <person name="Kalinowski J."/>
            <person name="Ruckert C."/>
        </authorList>
    </citation>
    <scope>NUCLEOTIDE SEQUENCE</scope>
    <source>
        <strain evidence="7">CGMCC 1.15725</strain>
    </source>
</reference>
<evidence type="ECO:0000313" key="8">
    <source>
        <dbReference type="Proteomes" id="UP000646365"/>
    </source>
</evidence>
<dbReference type="Gene3D" id="1.10.101.10">
    <property type="entry name" value="PGBD-like superfamily/PGBD"/>
    <property type="match status" value="1"/>
</dbReference>
<dbReference type="GO" id="GO:0071555">
    <property type="term" value="P:cell wall organization"/>
    <property type="evidence" value="ECO:0007669"/>
    <property type="project" value="UniProtKB-KW"/>
</dbReference>
<gene>
    <name evidence="7" type="ORF">GCM10011611_24210</name>
</gene>
<evidence type="ECO:0000313" key="7">
    <source>
        <dbReference type="EMBL" id="GGF17525.1"/>
    </source>
</evidence>
<evidence type="ECO:0000256" key="4">
    <source>
        <dbReference type="ARBA" id="ARBA00022801"/>
    </source>
</evidence>
<dbReference type="SMART" id="SM00644">
    <property type="entry name" value="Ami_2"/>
    <property type="match status" value="1"/>
</dbReference>
<dbReference type="RefSeq" id="WP_189045955.1">
    <property type="nucleotide sequence ID" value="NZ_BMJQ01000005.1"/>
</dbReference>
<comment type="catalytic activity">
    <reaction evidence="1">
        <text>Hydrolyzes the link between N-acetylmuramoyl residues and L-amino acid residues in certain cell-wall glycopeptides.</text>
        <dbReference type="EC" id="3.5.1.28"/>
    </reaction>
</comment>
<dbReference type="InterPro" id="IPR036366">
    <property type="entry name" value="PGBDSf"/>
</dbReference>
<dbReference type="GO" id="GO:0009253">
    <property type="term" value="P:peptidoglycan catabolic process"/>
    <property type="evidence" value="ECO:0007669"/>
    <property type="project" value="InterPro"/>
</dbReference>
<evidence type="ECO:0000259" key="6">
    <source>
        <dbReference type="SMART" id="SM00644"/>
    </source>
</evidence>
<dbReference type="Proteomes" id="UP000646365">
    <property type="component" value="Unassembled WGS sequence"/>
</dbReference>
<accession>A0A8J2YUE0</accession>